<gene>
    <name evidence="3" type="ORF">EYC98_07740</name>
</gene>
<evidence type="ECO:0000256" key="2">
    <source>
        <dbReference type="SAM" id="SignalP"/>
    </source>
</evidence>
<sequence length="193" mass="19200">MKTVNVVKKISSVVLSLMMGAGISLSVSAAQISAGSEMAFFGTYVPTGGTDLTSATGLAFPAPVTIAAGANDFAFAASSLASFSGFGFNPATAGPVLTFSNGGAFTAANIVTDVQTAQSLDLTLVGTWSLNGFDDTIGSLIFTADALGGLYTFSAAGTVANPAVVPLPGAMLFFASALAGLGVLRRPAAKTQR</sequence>
<accession>A0ABT3TEU4</accession>
<keyword evidence="2" id="KW-0732">Signal</keyword>
<reference evidence="3" key="1">
    <citation type="submission" date="2019-02" db="EMBL/GenBank/DDBJ databases">
        <authorList>
            <person name="Li S.-H."/>
        </authorList>
    </citation>
    <scope>NUCLEOTIDE SEQUENCE</scope>
    <source>
        <strain evidence="3">IMCC14734</strain>
    </source>
</reference>
<evidence type="ECO:0000313" key="4">
    <source>
        <dbReference type="Proteomes" id="UP001143362"/>
    </source>
</evidence>
<dbReference type="RefSeq" id="WP_279244742.1">
    <property type="nucleotide sequence ID" value="NZ_SHNN01000001.1"/>
</dbReference>
<keyword evidence="1" id="KW-1133">Transmembrane helix</keyword>
<feature type="chain" id="PRO_5047490923" description="VPLPA-CTERM sorting domain-containing protein" evidence="2">
    <location>
        <begin position="30"/>
        <end position="193"/>
    </location>
</feature>
<organism evidence="3 4">
    <name type="scientific">Candidatus Litorirhabdus singularis</name>
    <dbReference type="NCBI Taxonomy" id="2518993"/>
    <lineage>
        <taxon>Bacteria</taxon>
        <taxon>Pseudomonadati</taxon>
        <taxon>Pseudomonadota</taxon>
        <taxon>Gammaproteobacteria</taxon>
        <taxon>Cellvibrionales</taxon>
        <taxon>Halieaceae</taxon>
        <taxon>Candidatus Litorirhabdus</taxon>
    </lineage>
</organism>
<proteinExistence type="predicted"/>
<evidence type="ECO:0000313" key="3">
    <source>
        <dbReference type="EMBL" id="MCX2980769.1"/>
    </source>
</evidence>
<keyword evidence="1" id="KW-0472">Membrane</keyword>
<comment type="caution">
    <text evidence="3">The sequence shown here is derived from an EMBL/GenBank/DDBJ whole genome shotgun (WGS) entry which is preliminary data.</text>
</comment>
<keyword evidence="1" id="KW-0812">Transmembrane</keyword>
<name>A0ABT3TEU4_9GAMM</name>
<protein>
    <recommendedName>
        <fullName evidence="5">VPLPA-CTERM sorting domain-containing protein</fullName>
    </recommendedName>
</protein>
<feature type="transmembrane region" description="Helical" evidence="1">
    <location>
        <begin position="163"/>
        <end position="184"/>
    </location>
</feature>
<keyword evidence="4" id="KW-1185">Reference proteome</keyword>
<dbReference type="Proteomes" id="UP001143362">
    <property type="component" value="Unassembled WGS sequence"/>
</dbReference>
<evidence type="ECO:0000256" key="1">
    <source>
        <dbReference type="SAM" id="Phobius"/>
    </source>
</evidence>
<dbReference type="EMBL" id="SHNN01000001">
    <property type="protein sequence ID" value="MCX2980769.1"/>
    <property type="molecule type" value="Genomic_DNA"/>
</dbReference>
<evidence type="ECO:0008006" key="5">
    <source>
        <dbReference type="Google" id="ProtNLM"/>
    </source>
</evidence>
<feature type="signal peptide" evidence="2">
    <location>
        <begin position="1"/>
        <end position="29"/>
    </location>
</feature>